<sequence>MTKTFLYISFIQIFFISFCNGQTSQSADTIKIKDFEFNSWFGHKKDSKSNHNYSLLGTGFFRTPRAENIDSLISTWIENHPNAKVIPVYTFGPTMNDDPNSKQTYCWVVNNSDTLNIYLVKKGAIPGGTMQRPKTWKEMSGKERKLYEDKPDEEVHVTDKEYQDFITKIKIAAEFARQNKIGIYDSQE</sequence>
<keyword evidence="2" id="KW-1185">Reference proteome</keyword>
<dbReference type="EMBL" id="CP028923">
    <property type="protein sequence ID" value="QCK15734.1"/>
    <property type="molecule type" value="Genomic_DNA"/>
</dbReference>
<dbReference type="RefSeq" id="WP_137091330.1">
    <property type="nucleotide sequence ID" value="NZ_CP028923.1"/>
</dbReference>
<accession>A0A4D7K4H9</accession>
<proteinExistence type="predicted"/>
<evidence type="ECO:0000313" key="2">
    <source>
        <dbReference type="Proteomes" id="UP000298616"/>
    </source>
</evidence>
<dbReference type="KEGG" id="fpf:DCC35_13770"/>
<protein>
    <submittedName>
        <fullName evidence="1">Uncharacterized protein</fullName>
    </submittedName>
</protein>
<dbReference type="Proteomes" id="UP000298616">
    <property type="component" value="Chromosome"/>
</dbReference>
<dbReference type="AlphaFoldDB" id="A0A4D7K4H9"/>
<organism evidence="1 2">
    <name type="scientific">Mangrovivirga cuniculi</name>
    <dbReference type="NCBI Taxonomy" id="2715131"/>
    <lineage>
        <taxon>Bacteria</taxon>
        <taxon>Pseudomonadati</taxon>
        <taxon>Bacteroidota</taxon>
        <taxon>Cytophagia</taxon>
        <taxon>Cytophagales</taxon>
        <taxon>Mangrovivirgaceae</taxon>
        <taxon>Mangrovivirga</taxon>
    </lineage>
</organism>
<gene>
    <name evidence="1" type="ORF">DCC35_13770</name>
</gene>
<reference evidence="1 2" key="1">
    <citation type="submission" date="2018-04" db="EMBL/GenBank/DDBJ databases">
        <title>Complete genome uncultured novel isolate.</title>
        <authorList>
            <person name="Merlino G."/>
        </authorList>
    </citation>
    <scope>NUCLEOTIDE SEQUENCE [LARGE SCALE GENOMIC DNA]</scope>
    <source>
        <strain evidence="2">R1DC9</strain>
    </source>
</reference>
<evidence type="ECO:0000313" key="1">
    <source>
        <dbReference type="EMBL" id="QCK15734.1"/>
    </source>
</evidence>
<name>A0A4D7K4H9_9BACT</name>
<dbReference type="OrthoDB" id="678214at2"/>